<reference evidence="2" key="1">
    <citation type="submission" date="2021-06" db="EMBL/GenBank/DDBJ databases">
        <authorList>
            <person name="Kallberg Y."/>
            <person name="Tangrot J."/>
            <person name="Rosling A."/>
        </authorList>
    </citation>
    <scope>NUCLEOTIDE SEQUENCE</scope>
    <source>
        <strain evidence="2">87-6 pot B 2015</strain>
    </source>
</reference>
<feature type="compositionally biased region" description="Polar residues" evidence="1">
    <location>
        <begin position="1"/>
        <end position="16"/>
    </location>
</feature>
<evidence type="ECO:0000313" key="2">
    <source>
        <dbReference type="EMBL" id="CAG8488093.1"/>
    </source>
</evidence>
<organism evidence="2 3">
    <name type="scientific">Funneliformis mosseae</name>
    <name type="common">Endomycorrhizal fungus</name>
    <name type="synonym">Glomus mosseae</name>
    <dbReference type="NCBI Taxonomy" id="27381"/>
    <lineage>
        <taxon>Eukaryota</taxon>
        <taxon>Fungi</taxon>
        <taxon>Fungi incertae sedis</taxon>
        <taxon>Mucoromycota</taxon>
        <taxon>Glomeromycotina</taxon>
        <taxon>Glomeromycetes</taxon>
        <taxon>Glomerales</taxon>
        <taxon>Glomeraceae</taxon>
        <taxon>Funneliformis</taxon>
    </lineage>
</organism>
<comment type="caution">
    <text evidence="2">The sequence shown here is derived from an EMBL/GenBank/DDBJ whole genome shotgun (WGS) entry which is preliminary data.</text>
</comment>
<evidence type="ECO:0000256" key="1">
    <source>
        <dbReference type="SAM" id="MobiDB-lite"/>
    </source>
</evidence>
<sequence>MFRKSCTFTSRGSSPFATPVSENRGDRKCRAEDRDCYGKDRVRRKRDAPL</sequence>
<dbReference type="Proteomes" id="UP000789375">
    <property type="component" value="Unassembled WGS sequence"/>
</dbReference>
<evidence type="ECO:0000313" key="3">
    <source>
        <dbReference type="Proteomes" id="UP000789375"/>
    </source>
</evidence>
<dbReference type="EMBL" id="CAJVPP010000499">
    <property type="protein sequence ID" value="CAG8488093.1"/>
    <property type="molecule type" value="Genomic_DNA"/>
</dbReference>
<protein>
    <submittedName>
        <fullName evidence="2">11736_t:CDS:1</fullName>
    </submittedName>
</protein>
<feature type="non-terminal residue" evidence="2">
    <location>
        <position position="50"/>
    </location>
</feature>
<accession>A0A9N8WFG2</accession>
<feature type="region of interest" description="Disordered" evidence="1">
    <location>
        <begin position="1"/>
        <end position="24"/>
    </location>
</feature>
<keyword evidence="3" id="KW-1185">Reference proteome</keyword>
<name>A0A9N8WFG2_FUNMO</name>
<dbReference type="AlphaFoldDB" id="A0A9N8WFG2"/>
<gene>
    <name evidence="2" type="ORF">FMOSSE_LOCUS3383</name>
</gene>
<proteinExistence type="predicted"/>